<sequence>MMVLAPLELLNWIVGIRQHLHSLPKLEDVGLTMKLRFLLEQAHQQLKQEISLDADSLTIVLQSEKTILQHQEAELPQQKLIGYVNSLSERRETKVVSSTAVSIAVG</sequence>
<organism evidence="1 2">
    <name type="scientific">Elysia crispata</name>
    <name type="common">lettuce slug</name>
    <dbReference type="NCBI Taxonomy" id="231223"/>
    <lineage>
        <taxon>Eukaryota</taxon>
        <taxon>Metazoa</taxon>
        <taxon>Spiralia</taxon>
        <taxon>Lophotrochozoa</taxon>
        <taxon>Mollusca</taxon>
        <taxon>Gastropoda</taxon>
        <taxon>Heterobranchia</taxon>
        <taxon>Euthyneura</taxon>
        <taxon>Panpulmonata</taxon>
        <taxon>Sacoglossa</taxon>
        <taxon>Placobranchoidea</taxon>
        <taxon>Plakobranchidae</taxon>
        <taxon>Elysia</taxon>
    </lineage>
</organism>
<protein>
    <submittedName>
        <fullName evidence="1">Uncharacterized protein</fullName>
    </submittedName>
</protein>
<reference evidence="1" key="1">
    <citation type="journal article" date="2023" name="G3 (Bethesda)">
        <title>A reference genome for the long-term kleptoplast-retaining sea slug Elysia crispata morphotype clarki.</title>
        <authorList>
            <person name="Eastman K.E."/>
            <person name="Pendleton A.L."/>
            <person name="Shaikh M.A."/>
            <person name="Suttiyut T."/>
            <person name="Ogas R."/>
            <person name="Tomko P."/>
            <person name="Gavelis G."/>
            <person name="Widhalm J.R."/>
            <person name="Wisecaver J.H."/>
        </authorList>
    </citation>
    <scope>NUCLEOTIDE SEQUENCE</scope>
    <source>
        <strain evidence="1">ECLA1</strain>
    </source>
</reference>
<evidence type="ECO:0000313" key="2">
    <source>
        <dbReference type="Proteomes" id="UP001283361"/>
    </source>
</evidence>
<dbReference type="EMBL" id="JAWDGP010007302">
    <property type="protein sequence ID" value="KAK3726470.1"/>
    <property type="molecule type" value="Genomic_DNA"/>
</dbReference>
<proteinExistence type="predicted"/>
<comment type="caution">
    <text evidence="1">The sequence shown here is derived from an EMBL/GenBank/DDBJ whole genome shotgun (WGS) entry which is preliminary data.</text>
</comment>
<accession>A0AAE0Y036</accession>
<dbReference type="Proteomes" id="UP001283361">
    <property type="component" value="Unassembled WGS sequence"/>
</dbReference>
<dbReference type="AlphaFoldDB" id="A0AAE0Y036"/>
<name>A0AAE0Y036_9GAST</name>
<gene>
    <name evidence="1" type="ORF">RRG08_005074</name>
</gene>
<evidence type="ECO:0000313" key="1">
    <source>
        <dbReference type="EMBL" id="KAK3726470.1"/>
    </source>
</evidence>
<keyword evidence="2" id="KW-1185">Reference proteome</keyword>